<evidence type="ECO:0000256" key="1">
    <source>
        <dbReference type="SAM" id="MobiDB-lite"/>
    </source>
</evidence>
<organism evidence="3 4">
    <name type="scientific">Marasmius crinis-equi</name>
    <dbReference type="NCBI Taxonomy" id="585013"/>
    <lineage>
        <taxon>Eukaryota</taxon>
        <taxon>Fungi</taxon>
        <taxon>Dikarya</taxon>
        <taxon>Basidiomycota</taxon>
        <taxon>Agaricomycotina</taxon>
        <taxon>Agaricomycetes</taxon>
        <taxon>Agaricomycetidae</taxon>
        <taxon>Agaricales</taxon>
        <taxon>Marasmiineae</taxon>
        <taxon>Marasmiaceae</taxon>
        <taxon>Marasmius</taxon>
    </lineage>
</organism>
<name>A0ABR3F8A3_9AGAR</name>
<comment type="caution">
    <text evidence="3">The sequence shown here is derived from an EMBL/GenBank/DDBJ whole genome shotgun (WGS) entry which is preliminary data.</text>
</comment>
<reference evidence="3 4" key="1">
    <citation type="submission" date="2024-02" db="EMBL/GenBank/DDBJ databases">
        <title>A draft genome for the cacao thread blight pathogen Marasmius crinis-equi.</title>
        <authorList>
            <person name="Cohen S.P."/>
            <person name="Baruah I.K."/>
            <person name="Amoako-Attah I."/>
            <person name="Bukari Y."/>
            <person name="Meinhardt L.W."/>
            <person name="Bailey B.A."/>
        </authorList>
    </citation>
    <scope>NUCLEOTIDE SEQUENCE [LARGE SCALE GENOMIC DNA]</scope>
    <source>
        <strain evidence="3 4">GH-76</strain>
    </source>
</reference>
<evidence type="ECO:0000256" key="2">
    <source>
        <dbReference type="SAM" id="Phobius"/>
    </source>
</evidence>
<feature type="transmembrane region" description="Helical" evidence="2">
    <location>
        <begin position="141"/>
        <end position="162"/>
    </location>
</feature>
<feature type="compositionally biased region" description="Polar residues" evidence="1">
    <location>
        <begin position="339"/>
        <end position="351"/>
    </location>
</feature>
<keyword evidence="2" id="KW-1133">Transmembrane helix</keyword>
<dbReference type="Proteomes" id="UP001465976">
    <property type="component" value="Unassembled WGS sequence"/>
</dbReference>
<evidence type="ECO:0000313" key="3">
    <source>
        <dbReference type="EMBL" id="KAL0571507.1"/>
    </source>
</evidence>
<keyword evidence="4" id="KW-1185">Reference proteome</keyword>
<feature type="compositionally biased region" description="Low complexity" evidence="1">
    <location>
        <begin position="56"/>
        <end position="65"/>
    </location>
</feature>
<keyword evidence="2" id="KW-0812">Transmembrane</keyword>
<feature type="region of interest" description="Disordered" evidence="1">
    <location>
        <begin position="40"/>
        <end position="87"/>
    </location>
</feature>
<dbReference type="EMBL" id="JBAHYK010000758">
    <property type="protein sequence ID" value="KAL0571507.1"/>
    <property type="molecule type" value="Genomic_DNA"/>
</dbReference>
<keyword evidence="2" id="KW-0472">Membrane</keyword>
<feature type="region of interest" description="Disordered" evidence="1">
    <location>
        <begin position="302"/>
        <end position="368"/>
    </location>
</feature>
<proteinExistence type="predicted"/>
<feature type="compositionally biased region" description="Low complexity" evidence="1">
    <location>
        <begin position="72"/>
        <end position="87"/>
    </location>
</feature>
<sequence length="368" mass="39813">MIQGHIPQRRDVGHMQQREGLKIKYRARLPRFSPTAIFTQYATTTSSRSEEEKTESSTVAPVTYPTTPPIPSSASTTSSPMSSTTSKSTDIVITPLILPTSYPSSAPSTITTGSTTSSPIASDSALASGNSALNNKGGTSIVIAAAAILVSIALLCLLAFFWRKRNMQARAKRHRSTLKFRSMLMVKPSTNTPKPSSTIHPSAYTSEYRQYSPSIPSVMAHQVAANPTMPLTPVRRRPYEQYHDSMAISTTGQLDSFWQSVDVEPVEAESPATFSIASARRSVPPPQHHEKNVRHSIAASHFSEFPQGTPPDSRTLDQFPVPPPLELVPASRYSRRPSVPNSPASFKTFGTLQGARGSGSSQGVGRAF</sequence>
<evidence type="ECO:0000313" key="4">
    <source>
        <dbReference type="Proteomes" id="UP001465976"/>
    </source>
</evidence>
<accession>A0ABR3F8A3</accession>
<gene>
    <name evidence="3" type="ORF">V5O48_010457</name>
</gene>
<protein>
    <submittedName>
        <fullName evidence="3">Uncharacterized protein</fullName>
    </submittedName>
</protein>